<dbReference type="InterPro" id="IPR024191">
    <property type="entry name" value="Peptidase_M61"/>
</dbReference>
<feature type="chain" id="PRO_5017401310" evidence="1">
    <location>
        <begin position="23"/>
        <end position="640"/>
    </location>
</feature>
<dbReference type="InterPro" id="IPR007963">
    <property type="entry name" value="Peptidase_M61_catalytic"/>
</dbReference>
<dbReference type="Pfam" id="PF17899">
    <property type="entry name" value="Peptidase_M61_N"/>
    <property type="match status" value="1"/>
</dbReference>
<protein>
    <submittedName>
        <fullName evidence="3">Glycyl aminopeptidase</fullName>
    </submittedName>
</protein>
<dbReference type="SUPFAM" id="SSF50156">
    <property type="entry name" value="PDZ domain-like"/>
    <property type="match status" value="1"/>
</dbReference>
<keyword evidence="3" id="KW-0378">Hydrolase</keyword>
<name>A0A397P9K4_9SPHN</name>
<evidence type="ECO:0000259" key="2">
    <source>
        <dbReference type="PROSITE" id="PS50106"/>
    </source>
</evidence>
<feature type="signal peptide" evidence="1">
    <location>
        <begin position="1"/>
        <end position="22"/>
    </location>
</feature>
<dbReference type="InterPro" id="IPR001478">
    <property type="entry name" value="PDZ"/>
</dbReference>
<feature type="domain" description="PDZ" evidence="2">
    <location>
        <begin position="523"/>
        <end position="604"/>
    </location>
</feature>
<gene>
    <name evidence="3" type="ORF">DFR49_2907</name>
</gene>
<dbReference type="Gene3D" id="2.60.40.3650">
    <property type="match status" value="1"/>
</dbReference>
<accession>A0A397P9K4</accession>
<dbReference type="Proteomes" id="UP000266568">
    <property type="component" value="Unassembled WGS sequence"/>
</dbReference>
<proteinExistence type="predicted"/>
<keyword evidence="4" id="KW-1185">Reference proteome</keyword>
<dbReference type="InterPro" id="IPR040756">
    <property type="entry name" value="Peptidase_M61_N"/>
</dbReference>
<dbReference type="PIRSF" id="PIRSF016493">
    <property type="entry name" value="Glycyl_aminpptds"/>
    <property type="match status" value="1"/>
</dbReference>
<dbReference type="RefSeq" id="WP_119036284.1">
    <property type="nucleotide sequence ID" value="NZ_QXDC01000003.1"/>
</dbReference>
<dbReference type="EMBL" id="QXDC01000003">
    <property type="protein sequence ID" value="RIA44659.1"/>
    <property type="molecule type" value="Genomic_DNA"/>
</dbReference>
<sequence length="640" mass="70817">MNRTALAALTLLASTAAFPATAQIDNSKPQPVPFSETIPTPVDKPYPGTITINVDASDTSQGLFKVTQSVPVAAAGPMTFLYPKWLPGHHSPSGPLDKVAGLVFRAGGKVLPWTRDKVDMYAYHIDVPEGAKTIDIAFTFLSATKSNQGRIQMTPEMLSLQWNTVSLYPAGYFTRGIPVAATVKYPAGWTAYSGLPSNATGSSYAYQKTDYETLIDSPTIAGKYTKQFALSDRVFLDVVADTPDELKATPEQIDAHKRLVTQAVKTFGSQHYDNYHFLFTISDNLGGIGLEHHRSSEDGADVGYFTDWKNQVPARNLLPHEFTHSWDGKFRRPADLWTPNYSVPMRDSGLWVYEGQTQFWGYVLQARSGLVSKEDTLDAYAYIAANYDNTPGRQWRPLIDTTNDPIISQRRPKGWTNYQRSEDYYNEGLLVWMEVDSILRQQSGGKKSIDDFAKAFFGMRDGDWGVLTYTLDDVVATLNGIQPYDWAGFLNERLNDTSTHAPLAGFTNNGYKLVYTDEPSAYLKAIQKNYHRVDATHSLGLGTDDKGAVSTVIWNSPAFKAGLDLGDTITAINGAAFSADRLNNAIRDAKTDKEPIRLLVQAGDLYKDIAIDYHGGLRYPHLEKTGKGETGLDRLLAPRP</sequence>
<dbReference type="PROSITE" id="PS50106">
    <property type="entry name" value="PDZ"/>
    <property type="match status" value="1"/>
</dbReference>
<evidence type="ECO:0000313" key="4">
    <source>
        <dbReference type="Proteomes" id="UP000266568"/>
    </source>
</evidence>
<dbReference type="InterPro" id="IPR027268">
    <property type="entry name" value="Peptidase_M4/M1_CTD_sf"/>
</dbReference>
<dbReference type="Pfam" id="PF05299">
    <property type="entry name" value="Peptidase_M61"/>
    <property type="match status" value="1"/>
</dbReference>
<dbReference type="Gene3D" id="2.30.42.10">
    <property type="match status" value="1"/>
</dbReference>
<dbReference type="OrthoDB" id="9778516at2"/>
<dbReference type="Gene3D" id="1.10.390.10">
    <property type="entry name" value="Neutral Protease Domain 2"/>
    <property type="match status" value="1"/>
</dbReference>
<evidence type="ECO:0000256" key="1">
    <source>
        <dbReference type="SAM" id="SignalP"/>
    </source>
</evidence>
<keyword evidence="1" id="KW-0732">Signal</keyword>
<dbReference type="InterPro" id="IPR036034">
    <property type="entry name" value="PDZ_sf"/>
</dbReference>
<keyword evidence="3" id="KW-0031">Aminopeptidase</keyword>
<comment type="caution">
    <text evidence="3">The sequence shown here is derived from an EMBL/GenBank/DDBJ whole genome shotgun (WGS) entry which is preliminary data.</text>
</comment>
<reference evidence="3 4" key="1">
    <citation type="submission" date="2018-08" db="EMBL/GenBank/DDBJ databases">
        <title>Genomic Encyclopedia of Type Strains, Phase IV (KMG-IV): sequencing the most valuable type-strain genomes for metagenomic binning, comparative biology and taxonomic classification.</title>
        <authorList>
            <person name="Goeker M."/>
        </authorList>
    </citation>
    <scope>NUCLEOTIDE SEQUENCE [LARGE SCALE GENOMIC DNA]</scope>
    <source>
        <strain evidence="3 4">DSM 25527</strain>
    </source>
</reference>
<keyword evidence="3" id="KW-0645">Protease</keyword>
<organism evidence="3 4">
    <name type="scientific">Hephaestia caeni</name>
    <dbReference type="NCBI Taxonomy" id="645617"/>
    <lineage>
        <taxon>Bacteria</taxon>
        <taxon>Pseudomonadati</taxon>
        <taxon>Pseudomonadota</taxon>
        <taxon>Alphaproteobacteria</taxon>
        <taxon>Sphingomonadales</taxon>
        <taxon>Sphingomonadaceae</taxon>
        <taxon>Hephaestia</taxon>
    </lineage>
</organism>
<dbReference type="AlphaFoldDB" id="A0A397P9K4"/>
<evidence type="ECO:0000313" key="3">
    <source>
        <dbReference type="EMBL" id="RIA44659.1"/>
    </source>
</evidence>
<dbReference type="GO" id="GO:0004177">
    <property type="term" value="F:aminopeptidase activity"/>
    <property type="evidence" value="ECO:0007669"/>
    <property type="project" value="UniProtKB-KW"/>
</dbReference>